<evidence type="ECO:0000313" key="2">
    <source>
        <dbReference type="Proteomes" id="UP000652153"/>
    </source>
</evidence>
<keyword evidence="2" id="KW-1185">Reference proteome</keyword>
<name>A0ABQ1ZIH1_9BACL</name>
<sequence>MGLCSQLFCKDTIININAIYANILFLNNLATKIDINEIFKSSDESVIILKYIKLSNIKGM</sequence>
<dbReference type="Proteomes" id="UP000652153">
    <property type="component" value="Unassembled WGS sequence"/>
</dbReference>
<accession>A0ABQ1ZIH1</accession>
<comment type="caution">
    <text evidence="1">The sequence shown here is derived from an EMBL/GenBank/DDBJ whole genome shotgun (WGS) entry which is preliminary data.</text>
</comment>
<dbReference type="EMBL" id="BMFU01000007">
    <property type="protein sequence ID" value="GGH64041.1"/>
    <property type="molecule type" value="Genomic_DNA"/>
</dbReference>
<organism evidence="1 2">
    <name type="scientific">Paenibacillus silvae</name>
    <dbReference type="NCBI Taxonomy" id="1325358"/>
    <lineage>
        <taxon>Bacteria</taxon>
        <taxon>Bacillati</taxon>
        <taxon>Bacillota</taxon>
        <taxon>Bacilli</taxon>
        <taxon>Bacillales</taxon>
        <taxon>Paenibacillaceae</taxon>
        <taxon>Paenibacillus</taxon>
    </lineage>
</organism>
<gene>
    <name evidence="1" type="ORF">GCM10008014_42020</name>
</gene>
<reference evidence="2" key="1">
    <citation type="journal article" date="2019" name="Int. J. Syst. Evol. Microbiol.">
        <title>The Global Catalogue of Microorganisms (GCM) 10K type strain sequencing project: providing services to taxonomists for standard genome sequencing and annotation.</title>
        <authorList>
            <consortium name="The Broad Institute Genomics Platform"/>
            <consortium name="The Broad Institute Genome Sequencing Center for Infectious Disease"/>
            <person name="Wu L."/>
            <person name="Ma J."/>
        </authorList>
    </citation>
    <scope>NUCLEOTIDE SEQUENCE [LARGE SCALE GENOMIC DNA]</scope>
    <source>
        <strain evidence="2">CGMCC 1.12770</strain>
    </source>
</reference>
<protein>
    <submittedName>
        <fullName evidence="1">Uncharacterized protein</fullName>
    </submittedName>
</protein>
<proteinExistence type="predicted"/>
<evidence type="ECO:0000313" key="1">
    <source>
        <dbReference type="EMBL" id="GGH64041.1"/>
    </source>
</evidence>